<organism evidence="1 2">
    <name type="scientific">Oceanobacillus caeni</name>
    <dbReference type="NCBI Taxonomy" id="405946"/>
    <lineage>
        <taxon>Bacteria</taxon>
        <taxon>Bacillati</taxon>
        <taxon>Bacillota</taxon>
        <taxon>Bacilli</taxon>
        <taxon>Bacillales</taxon>
        <taxon>Bacillaceae</taxon>
        <taxon>Oceanobacillus</taxon>
    </lineage>
</organism>
<comment type="caution">
    <text evidence="1">The sequence shown here is derived from an EMBL/GenBank/DDBJ whole genome shotgun (WGS) entry which is preliminary data.</text>
</comment>
<dbReference type="RefSeq" id="WP_060668704.1">
    <property type="nucleotide sequence ID" value="NZ_JARTGE010000126.1"/>
</dbReference>
<proteinExistence type="predicted"/>
<keyword evidence="2" id="KW-1185">Reference proteome</keyword>
<evidence type="ECO:0000313" key="1">
    <source>
        <dbReference type="EMBL" id="KPH73852.1"/>
    </source>
</evidence>
<gene>
    <name evidence="1" type="ORF">AFL42_11325</name>
</gene>
<evidence type="ECO:0000313" key="2">
    <source>
        <dbReference type="Proteomes" id="UP000037854"/>
    </source>
</evidence>
<dbReference type="Pfam" id="PF10711">
    <property type="entry name" value="DUF2513"/>
    <property type="match status" value="1"/>
</dbReference>
<reference evidence="1 2" key="1">
    <citation type="submission" date="2015-07" db="EMBL/GenBank/DDBJ databases">
        <title>High-quality draft genome sequence of Oceanobacillus caeni HM6, a bacillus isolated from a human feces.</title>
        <authorList>
            <person name="Kumar J."/>
            <person name="Verma M.K."/>
            <person name="Pandey R."/>
            <person name="Bhambi M."/>
            <person name="Chauhan N."/>
        </authorList>
    </citation>
    <scope>NUCLEOTIDE SEQUENCE [LARGE SCALE GENOMIC DNA]</scope>
    <source>
        <strain evidence="1 2">HM6</strain>
    </source>
</reference>
<protein>
    <recommendedName>
        <fullName evidence="3">DUF2513 domain-containing protein</fullName>
    </recommendedName>
</protein>
<accession>A0ABR5MI02</accession>
<name>A0ABR5MI02_9BACI</name>
<dbReference type="Proteomes" id="UP000037854">
    <property type="component" value="Unassembled WGS sequence"/>
</dbReference>
<dbReference type="InterPro" id="IPR019650">
    <property type="entry name" value="DUF2513"/>
</dbReference>
<sequence length="119" mass="13948">MRNFALVREILIFLEKNDEKYFNGIMKIAGYSKSEIDYCLQRMLDENLLVGHLLYDFDDVYFHGVALSKEGNLLLEAARNEDLWFTVKQKLDRESIPLSAFAGILKRVSEDFYKLGWDD</sequence>
<evidence type="ECO:0008006" key="3">
    <source>
        <dbReference type="Google" id="ProtNLM"/>
    </source>
</evidence>
<dbReference type="EMBL" id="LGTK01000039">
    <property type="protein sequence ID" value="KPH73852.1"/>
    <property type="molecule type" value="Genomic_DNA"/>
</dbReference>